<protein>
    <submittedName>
        <fullName evidence="1">Uncharacterized protein</fullName>
    </submittedName>
</protein>
<evidence type="ECO:0000313" key="1">
    <source>
        <dbReference type="EMBL" id="KKK81047.1"/>
    </source>
</evidence>
<dbReference type="AlphaFoldDB" id="A0A0F8YI14"/>
<sequence length="29" mass="3069">MRYFLVAFVLGGFLLLAQASHCGPGLASE</sequence>
<comment type="caution">
    <text evidence="1">The sequence shown here is derived from an EMBL/GenBank/DDBJ whole genome shotgun (WGS) entry which is preliminary data.</text>
</comment>
<organism evidence="1">
    <name type="scientific">marine sediment metagenome</name>
    <dbReference type="NCBI Taxonomy" id="412755"/>
    <lineage>
        <taxon>unclassified sequences</taxon>
        <taxon>metagenomes</taxon>
        <taxon>ecological metagenomes</taxon>
    </lineage>
</organism>
<proteinExistence type="predicted"/>
<reference evidence="1" key="1">
    <citation type="journal article" date="2015" name="Nature">
        <title>Complex archaea that bridge the gap between prokaryotes and eukaryotes.</title>
        <authorList>
            <person name="Spang A."/>
            <person name="Saw J.H."/>
            <person name="Jorgensen S.L."/>
            <person name="Zaremba-Niedzwiedzka K."/>
            <person name="Martijn J."/>
            <person name="Lind A.E."/>
            <person name="van Eijk R."/>
            <person name="Schleper C."/>
            <person name="Guy L."/>
            <person name="Ettema T.J."/>
        </authorList>
    </citation>
    <scope>NUCLEOTIDE SEQUENCE</scope>
</reference>
<gene>
    <name evidence="1" type="ORF">LCGC14_2817410</name>
</gene>
<dbReference type="EMBL" id="LAZR01053301">
    <property type="protein sequence ID" value="KKK81047.1"/>
    <property type="molecule type" value="Genomic_DNA"/>
</dbReference>
<feature type="non-terminal residue" evidence="1">
    <location>
        <position position="29"/>
    </location>
</feature>
<accession>A0A0F8YI14</accession>
<name>A0A0F8YI14_9ZZZZ</name>